<reference evidence="7" key="1">
    <citation type="submission" date="2018-01" db="EMBL/GenBank/DDBJ databases">
        <title>Rubneribacter badeniensis gen. nov., sp. nov., and Colonibacter rubneri, gen. nov., sp. nov., WGS of new members of the Eggerthellaceae.</title>
        <authorList>
            <person name="Danylec N."/>
            <person name="Stoll D.A."/>
            <person name="Doetsch A."/>
            <person name="Kulling S.E."/>
            <person name="Huch M."/>
        </authorList>
    </citation>
    <scope>NUCLEOTIDE SEQUENCE [LARGE SCALE GENOMIC DNA]</scope>
    <source>
        <strain evidence="7">ResAG-96</strain>
    </source>
</reference>
<dbReference type="InterPro" id="IPR036390">
    <property type="entry name" value="WH_DNA-bd_sf"/>
</dbReference>
<name>A0A2K2UCZ2_9ACTN</name>
<dbReference type="InterPro" id="IPR000847">
    <property type="entry name" value="LysR_HTH_N"/>
</dbReference>
<evidence type="ECO:0000256" key="2">
    <source>
        <dbReference type="ARBA" id="ARBA00023015"/>
    </source>
</evidence>
<dbReference type="PRINTS" id="PR00039">
    <property type="entry name" value="HTHLYSR"/>
</dbReference>
<evidence type="ECO:0000313" key="6">
    <source>
        <dbReference type="EMBL" id="PNV68201.1"/>
    </source>
</evidence>
<keyword evidence="3" id="KW-0238">DNA-binding</keyword>
<keyword evidence="4" id="KW-0804">Transcription</keyword>
<dbReference type="GO" id="GO:0032993">
    <property type="term" value="C:protein-DNA complex"/>
    <property type="evidence" value="ECO:0007669"/>
    <property type="project" value="TreeGrafter"/>
</dbReference>
<dbReference type="PANTHER" id="PTHR30346:SF28">
    <property type="entry name" value="HTH-TYPE TRANSCRIPTIONAL REGULATOR CYNR"/>
    <property type="match status" value="1"/>
</dbReference>
<feature type="domain" description="HTH lysR-type" evidence="5">
    <location>
        <begin position="1"/>
        <end position="58"/>
    </location>
</feature>
<comment type="similarity">
    <text evidence="1">Belongs to the LysR transcriptional regulatory family.</text>
</comment>
<dbReference type="CDD" id="cd05466">
    <property type="entry name" value="PBP2_LTTR_substrate"/>
    <property type="match status" value="1"/>
</dbReference>
<accession>A0A2K2UCZ2</accession>
<protein>
    <recommendedName>
        <fullName evidence="5">HTH lysR-type domain-containing protein</fullName>
    </recommendedName>
</protein>
<gene>
    <name evidence="6" type="ORF">C2L71_02740</name>
</gene>
<evidence type="ECO:0000256" key="4">
    <source>
        <dbReference type="ARBA" id="ARBA00023163"/>
    </source>
</evidence>
<dbReference type="Gene3D" id="3.40.190.290">
    <property type="match status" value="1"/>
</dbReference>
<dbReference type="RefSeq" id="WP_103264269.1">
    <property type="nucleotide sequence ID" value="NZ_CABMLE010000002.1"/>
</dbReference>
<evidence type="ECO:0000256" key="3">
    <source>
        <dbReference type="ARBA" id="ARBA00023125"/>
    </source>
</evidence>
<dbReference type="InterPro" id="IPR036388">
    <property type="entry name" value="WH-like_DNA-bd_sf"/>
</dbReference>
<dbReference type="PANTHER" id="PTHR30346">
    <property type="entry name" value="TRANSCRIPTIONAL DUAL REGULATOR HCAR-RELATED"/>
    <property type="match status" value="1"/>
</dbReference>
<dbReference type="SUPFAM" id="SSF46785">
    <property type="entry name" value="Winged helix' DNA-binding domain"/>
    <property type="match status" value="1"/>
</dbReference>
<sequence length="307" mass="33999">MNLAQLYYFQHLAEIQHYTRAAEDLCISQSALSHSISALEKELGCPLFSREGRTVALTEDGRLFKRSVDNGLMDIEGGIAEVKRRHGRFSGTVSVGAIATVRSDYLPAAMKAYREEYGPFVDFRIAQGETETLNKLLDEGGCDLVIAGPVERPRVACETLFYQRLVVAVGRGHALAALDKVSYDDLAGCDIVTYRSGIACGDTLDAFLRRTGAPLDEMNLIRNYEDEIILGALVVREPVVALTMLTSNLLPNPDMAVLPLAVEGAREFYPVSLTYREKTFRDPAAQAFINFARTFEAPPYVRDDFPF</sequence>
<organism evidence="6 7">
    <name type="scientific">Enteroscipio rubneri</name>
    <dbReference type="NCBI Taxonomy" id="2070686"/>
    <lineage>
        <taxon>Bacteria</taxon>
        <taxon>Bacillati</taxon>
        <taxon>Actinomycetota</taxon>
        <taxon>Coriobacteriia</taxon>
        <taxon>Eggerthellales</taxon>
        <taxon>Eggerthellaceae</taxon>
        <taxon>Enteroscipio</taxon>
    </lineage>
</organism>
<evidence type="ECO:0000259" key="5">
    <source>
        <dbReference type="PROSITE" id="PS50931"/>
    </source>
</evidence>
<dbReference type="OrthoDB" id="8479357at2"/>
<dbReference type="AlphaFoldDB" id="A0A2K2UCZ2"/>
<dbReference type="Pfam" id="PF03466">
    <property type="entry name" value="LysR_substrate"/>
    <property type="match status" value="1"/>
</dbReference>
<dbReference type="PROSITE" id="PS50931">
    <property type="entry name" value="HTH_LYSR"/>
    <property type="match status" value="1"/>
</dbReference>
<dbReference type="EMBL" id="PPEK01000002">
    <property type="protein sequence ID" value="PNV68201.1"/>
    <property type="molecule type" value="Genomic_DNA"/>
</dbReference>
<dbReference type="InterPro" id="IPR005119">
    <property type="entry name" value="LysR_subst-bd"/>
</dbReference>
<dbReference type="Pfam" id="PF00126">
    <property type="entry name" value="HTH_1"/>
    <property type="match status" value="1"/>
</dbReference>
<evidence type="ECO:0000256" key="1">
    <source>
        <dbReference type="ARBA" id="ARBA00009437"/>
    </source>
</evidence>
<dbReference type="FunFam" id="1.10.10.10:FF:000001">
    <property type="entry name" value="LysR family transcriptional regulator"/>
    <property type="match status" value="1"/>
</dbReference>
<dbReference type="GO" id="GO:0003700">
    <property type="term" value="F:DNA-binding transcription factor activity"/>
    <property type="evidence" value="ECO:0007669"/>
    <property type="project" value="InterPro"/>
</dbReference>
<dbReference type="Proteomes" id="UP000236197">
    <property type="component" value="Unassembled WGS sequence"/>
</dbReference>
<evidence type="ECO:0000313" key="7">
    <source>
        <dbReference type="Proteomes" id="UP000236197"/>
    </source>
</evidence>
<comment type="caution">
    <text evidence="6">The sequence shown here is derived from an EMBL/GenBank/DDBJ whole genome shotgun (WGS) entry which is preliminary data.</text>
</comment>
<proteinExistence type="inferred from homology"/>
<dbReference type="SUPFAM" id="SSF53850">
    <property type="entry name" value="Periplasmic binding protein-like II"/>
    <property type="match status" value="1"/>
</dbReference>
<keyword evidence="7" id="KW-1185">Reference proteome</keyword>
<dbReference type="Gene3D" id="1.10.10.10">
    <property type="entry name" value="Winged helix-like DNA-binding domain superfamily/Winged helix DNA-binding domain"/>
    <property type="match status" value="1"/>
</dbReference>
<keyword evidence="2" id="KW-0805">Transcription regulation</keyword>
<dbReference type="GO" id="GO:0003677">
    <property type="term" value="F:DNA binding"/>
    <property type="evidence" value="ECO:0007669"/>
    <property type="project" value="UniProtKB-KW"/>
</dbReference>